<gene>
    <name evidence="1" type="ORF">K488DRAFT_44370</name>
</gene>
<comment type="caution">
    <text evidence="1">The sequence shown here is derived from an EMBL/GenBank/DDBJ whole genome shotgun (WGS) entry which is preliminary data.</text>
</comment>
<evidence type="ECO:0000313" key="1">
    <source>
        <dbReference type="EMBL" id="KAI0034958.1"/>
    </source>
</evidence>
<keyword evidence="2" id="KW-1185">Reference proteome</keyword>
<dbReference type="Proteomes" id="UP000814128">
    <property type="component" value="Unassembled WGS sequence"/>
</dbReference>
<dbReference type="EMBL" id="MU273492">
    <property type="protein sequence ID" value="KAI0034958.1"/>
    <property type="molecule type" value="Genomic_DNA"/>
</dbReference>
<proteinExistence type="predicted"/>
<reference evidence="1" key="1">
    <citation type="submission" date="2021-02" db="EMBL/GenBank/DDBJ databases">
        <authorList>
            <consortium name="DOE Joint Genome Institute"/>
            <person name="Ahrendt S."/>
            <person name="Looney B.P."/>
            <person name="Miyauchi S."/>
            <person name="Morin E."/>
            <person name="Drula E."/>
            <person name="Courty P.E."/>
            <person name="Chicoki N."/>
            <person name="Fauchery L."/>
            <person name="Kohler A."/>
            <person name="Kuo A."/>
            <person name="Labutti K."/>
            <person name="Pangilinan J."/>
            <person name="Lipzen A."/>
            <person name="Riley R."/>
            <person name="Andreopoulos W."/>
            <person name="He G."/>
            <person name="Johnson J."/>
            <person name="Barry K.W."/>
            <person name="Grigoriev I.V."/>
            <person name="Nagy L."/>
            <person name="Hibbett D."/>
            <person name="Henrissat B."/>
            <person name="Matheny P.B."/>
            <person name="Labbe J."/>
            <person name="Martin F."/>
        </authorList>
    </citation>
    <scope>NUCLEOTIDE SEQUENCE</scope>
    <source>
        <strain evidence="1">EC-137</strain>
    </source>
</reference>
<protein>
    <submittedName>
        <fullName evidence="1">SET domain protein</fullName>
    </submittedName>
</protein>
<accession>A0ACB8QTX5</accession>
<organism evidence="1 2">
    <name type="scientific">Vararia minispora EC-137</name>
    <dbReference type="NCBI Taxonomy" id="1314806"/>
    <lineage>
        <taxon>Eukaryota</taxon>
        <taxon>Fungi</taxon>
        <taxon>Dikarya</taxon>
        <taxon>Basidiomycota</taxon>
        <taxon>Agaricomycotina</taxon>
        <taxon>Agaricomycetes</taxon>
        <taxon>Russulales</taxon>
        <taxon>Lachnocladiaceae</taxon>
        <taxon>Vararia</taxon>
    </lineage>
</organism>
<sequence length="209" mass="23635">MYPEGKCRLPKNWPDNVRFTQSLHYHSSVTPAILAFLRRARHSIGTGSGLDTHAPCIIKKIHETGHPACGQSGLFALRKIPAKAHIIDYIGEVHCDDRPTSNYDISLYRFQDGVSVGVDAAAMGNEARFCNDYRGVRMRPNAEFRDRRTETEELRIGIWSTEDIRKGDEILVSYGKSWWAGRTSAVPETAVRARNEGEYDCPEERCITH</sequence>
<reference evidence="1" key="2">
    <citation type="journal article" date="2022" name="New Phytol.">
        <title>Evolutionary transition to the ectomycorrhizal habit in the genomes of a hyperdiverse lineage of mushroom-forming fungi.</title>
        <authorList>
            <person name="Looney B."/>
            <person name="Miyauchi S."/>
            <person name="Morin E."/>
            <person name="Drula E."/>
            <person name="Courty P.E."/>
            <person name="Kohler A."/>
            <person name="Kuo A."/>
            <person name="LaButti K."/>
            <person name="Pangilinan J."/>
            <person name="Lipzen A."/>
            <person name="Riley R."/>
            <person name="Andreopoulos W."/>
            <person name="He G."/>
            <person name="Johnson J."/>
            <person name="Nolan M."/>
            <person name="Tritt A."/>
            <person name="Barry K.W."/>
            <person name="Grigoriev I.V."/>
            <person name="Nagy L.G."/>
            <person name="Hibbett D."/>
            <person name="Henrissat B."/>
            <person name="Matheny P.B."/>
            <person name="Labbe J."/>
            <person name="Martin F.M."/>
        </authorList>
    </citation>
    <scope>NUCLEOTIDE SEQUENCE</scope>
    <source>
        <strain evidence="1">EC-137</strain>
    </source>
</reference>
<name>A0ACB8QTX5_9AGAM</name>
<evidence type="ECO:0000313" key="2">
    <source>
        <dbReference type="Proteomes" id="UP000814128"/>
    </source>
</evidence>